<dbReference type="OrthoDB" id="695890at2759"/>
<dbReference type="AlphaFoldDB" id="A0A9D5CQD7"/>
<keyword evidence="3" id="KW-1185">Reference proteome</keyword>
<evidence type="ECO:0000256" key="1">
    <source>
        <dbReference type="SAM" id="SignalP"/>
    </source>
</evidence>
<reference evidence="2" key="2">
    <citation type="journal article" date="2022" name="Hortic Res">
        <title>The genome of Dioscorea zingiberensis sheds light on the biosynthesis, origin and evolution of the medicinally important diosgenin saponins.</title>
        <authorList>
            <person name="Li Y."/>
            <person name="Tan C."/>
            <person name="Li Z."/>
            <person name="Guo J."/>
            <person name="Li S."/>
            <person name="Chen X."/>
            <person name="Wang C."/>
            <person name="Dai X."/>
            <person name="Yang H."/>
            <person name="Song W."/>
            <person name="Hou L."/>
            <person name="Xu J."/>
            <person name="Tong Z."/>
            <person name="Xu A."/>
            <person name="Yuan X."/>
            <person name="Wang W."/>
            <person name="Yang Q."/>
            <person name="Chen L."/>
            <person name="Sun Z."/>
            <person name="Wang K."/>
            <person name="Pan B."/>
            <person name="Chen J."/>
            <person name="Bao Y."/>
            <person name="Liu F."/>
            <person name="Qi X."/>
            <person name="Gang D.R."/>
            <person name="Wen J."/>
            <person name="Li J."/>
        </authorList>
    </citation>
    <scope>NUCLEOTIDE SEQUENCE</scope>
    <source>
        <strain evidence="2">Dzin_1.0</strain>
    </source>
</reference>
<accession>A0A9D5CQD7</accession>
<dbReference type="PANTHER" id="PTHR33564:SF11">
    <property type="entry name" value="OS06G0604600 PROTEIN"/>
    <property type="match status" value="1"/>
</dbReference>
<reference evidence="2" key="1">
    <citation type="submission" date="2021-03" db="EMBL/GenBank/DDBJ databases">
        <authorList>
            <person name="Li Z."/>
            <person name="Yang C."/>
        </authorList>
    </citation>
    <scope>NUCLEOTIDE SEQUENCE</scope>
    <source>
        <strain evidence="2">Dzin_1.0</strain>
        <tissue evidence="2">Leaf</tissue>
    </source>
</reference>
<organism evidence="2 3">
    <name type="scientific">Dioscorea zingiberensis</name>
    <dbReference type="NCBI Taxonomy" id="325984"/>
    <lineage>
        <taxon>Eukaryota</taxon>
        <taxon>Viridiplantae</taxon>
        <taxon>Streptophyta</taxon>
        <taxon>Embryophyta</taxon>
        <taxon>Tracheophyta</taxon>
        <taxon>Spermatophyta</taxon>
        <taxon>Magnoliopsida</taxon>
        <taxon>Liliopsida</taxon>
        <taxon>Dioscoreales</taxon>
        <taxon>Dioscoreaceae</taxon>
        <taxon>Dioscorea</taxon>
    </lineage>
</organism>
<dbReference type="PANTHER" id="PTHR33564">
    <property type="entry name" value="TRANSMEMBRANE PROTEIN"/>
    <property type="match status" value="1"/>
</dbReference>
<feature type="chain" id="PRO_5039216486" evidence="1">
    <location>
        <begin position="32"/>
        <end position="91"/>
    </location>
</feature>
<dbReference type="EMBL" id="JAGGNH010000003">
    <property type="protein sequence ID" value="KAJ0977771.1"/>
    <property type="molecule type" value="Genomic_DNA"/>
</dbReference>
<sequence length="91" mass="10025">MSSSLAGSHAAMAFSGTILLLTLCRPSLVFASQKLTLRPCISSSNGSKREKGKRVHFAEDLVVEYYEPMEEYVEEEQARREGGRSLLNSDG</sequence>
<keyword evidence="1" id="KW-0732">Signal</keyword>
<feature type="signal peptide" evidence="1">
    <location>
        <begin position="1"/>
        <end position="31"/>
    </location>
</feature>
<comment type="caution">
    <text evidence="2">The sequence shown here is derived from an EMBL/GenBank/DDBJ whole genome shotgun (WGS) entry which is preliminary data.</text>
</comment>
<dbReference type="Proteomes" id="UP001085076">
    <property type="component" value="Miscellaneous, Linkage group lg03"/>
</dbReference>
<protein>
    <submittedName>
        <fullName evidence="2">Uncharacterized protein</fullName>
    </submittedName>
</protein>
<proteinExistence type="predicted"/>
<gene>
    <name evidence="2" type="ORF">J5N97_013245</name>
</gene>
<name>A0A9D5CQD7_9LILI</name>
<evidence type="ECO:0000313" key="3">
    <source>
        <dbReference type="Proteomes" id="UP001085076"/>
    </source>
</evidence>
<evidence type="ECO:0000313" key="2">
    <source>
        <dbReference type="EMBL" id="KAJ0977771.1"/>
    </source>
</evidence>